<feature type="region of interest" description="Disordered" evidence="1">
    <location>
        <begin position="232"/>
        <end position="252"/>
    </location>
</feature>
<dbReference type="OrthoDB" id="1117670at2"/>
<dbReference type="EMBL" id="QGDO01000003">
    <property type="protein sequence ID" value="PWJ41950.1"/>
    <property type="molecule type" value="Genomic_DNA"/>
</dbReference>
<evidence type="ECO:0000313" key="3">
    <source>
        <dbReference type="Proteomes" id="UP000245535"/>
    </source>
</evidence>
<accession>A0A315Z981</accession>
<evidence type="ECO:0000313" key="2">
    <source>
        <dbReference type="EMBL" id="PWJ41950.1"/>
    </source>
</evidence>
<keyword evidence="3" id="KW-1185">Reference proteome</keyword>
<comment type="caution">
    <text evidence="2">The sequence shown here is derived from an EMBL/GenBank/DDBJ whole genome shotgun (WGS) entry which is preliminary data.</text>
</comment>
<evidence type="ECO:0000256" key="1">
    <source>
        <dbReference type="SAM" id="MobiDB-lite"/>
    </source>
</evidence>
<dbReference type="AlphaFoldDB" id="A0A315Z981"/>
<dbReference type="InterPro" id="IPR025345">
    <property type="entry name" value="DUF4249"/>
</dbReference>
<proteinExistence type="predicted"/>
<organism evidence="2 3">
    <name type="scientific">Sediminitomix flava</name>
    <dbReference type="NCBI Taxonomy" id="379075"/>
    <lineage>
        <taxon>Bacteria</taxon>
        <taxon>Pseudomonadati</taxon>
        <taxon>Bacteroidota</taxon>
        <taxon>Cytophagia</taxon>
        <taxon>Cytophagales</taxon>
        <taxon>Flammeovirgaceae</taxon>
        <taxon>Sediminitomix</taxon>
    </lineage>
</organism>
<gene>
    <name evidence="2" type="ORF">BC781_103200</name>
</gene>
<name>A0A315Z981_SEDFL</name>
<dbReference type="PROSITE" id="PS51257">
    <property type="entry name" value="PROKAR_LIPOPROTEIN"/>
    <property type="match status" value="1"/>
</dbReference>
<dbReference type="Pfam" id="PF14054">
    <property type="entry name" value="DUF4249"/>
    <property type="match status" value="1"/>
</dbReference>
<sequence>MKKYINILSSIALFSTLTACEDIVDISVEAGDQQLVVESFINTNFEEQTVKLTYSKPFFSTDDFEVEANASVFITELETGRKLEFTDEDQDGLYTWTPATEADTLVTRLRPEGELIDRGNDYENQYQLEIDLPNGWSFESFTSIERVPKIDSIQFVTREINVANPIEQIVASFWAKDLVGVGDTYWIKAYKNGVYLNKPDEAVFAYDAAFSNFSPDQNNSTDGNTFIVPIRESINPDGSIDPEEDESEEPIPNYEVGDSVYVEIHSITETTFEYMNQALSQMENGGLFARPVENVFSNIRPKNEASQGKVVGIFCGSTISGLGRKIDTTPPIEED</sequence>
<dbReference type="RefSeq" id="WP_109618447.1">
    <property type="nucleotide sequence ID" value="NZ_QGDO01000003.1"/>
</dbReference>
<feature type="compositionally biased region" description="Acidic residues" evidence="1">
    <location>
        <begin position="240"/>
        <end position="249"/>
    </location>
</feature>
<protein>
    <submittedName>
        <fullName evidence="2">Uncharacterized protein DUF4249</fullName>
    </submittedName>
</protein>
<dbReference type="Proteomes" id="UP000245535">
    <property type="component" value="Unassembled WGS sequence"/>
</dbReference>
<reference evidence="2 3" key="1">
    <citation type="submission" date="2018-03" db="EMBL/GenBank/DDBJ databases">
        <title>Genomic Encyclopedia of Archaeal and Bacterial Type Strains, Phase II (KMG-II): from individual species to whole genera.</title>
        <authorList>
            <person name="Goeker M."/>
        </authorList>
    </citation>
    <scope>NUCLEOTIDE SEQUENCE [LARGE SCALE GENOMIC DNA]</scope>
    <source>
        <strain evidence="2 3">DSM 28229</strain>
    </source>
</reference>